<dbReference type="Gene3D" id="2.40.160.20">
    <property type="match status" value="1"/>
</dbReference>
<dbReference type="InterPro" id="IPR011250">
    <property type="entry name" value="OMP/PagP_B-barrel"/>
</dbReference>
<dbReference type="STRING" id="1122188.SAMN02745674_00695"/>
<feature type="chain" id="PRO_5012594533" evidence="2">
    <location>
        <begin position="23"/>
        <end position="186"/>
    </location>
</feature>
<gene>
    <name evidence="4" type="ORF">SAMN02745674_00695</name>
</gene>
<feature type="domain" description="Outer membrane protein beta-barrel" evidence="3">
    <location>
        <begin position="10"/>
        <end position="186"/>
    </location>
</feature>
<dbReference type="EMBL" id="FUXP01000001">
    <property type="protein sequence ID" value="SJZ73334.1"/>
    <property type="molecule type" value="Genomic_DNA"/>
</dbReference>
<dbReference type="Proteomes" id="UP000190061">
    <property type="component" value="Unassembled WGS sequence"/>
</dbReference>
<reference evidence="4 5" key="1">
    <citation type="submission" date="2017-02" db="EMBL/GenBank/DDBJ databases">
        <authorList>
            <person name="Peterson S.W."/>
        </authorList>
    </citation>
    <scope>NUCLEOTIDE SEQUENCE [LARGE SCALE GENOMIC DNA]</scope>
    <source>
        <strain evidence="4 5">DSM 21749</strain>
    </source>
</reference>
<accession>A0A1T4N2I9</accession>
<evidence type="ECO:0000313" key="4">
    <source>
        <dbReference type="EMBL" id="SJZ73334.1"/>
    </source>
</evidence>
<proteinExistence type="predicted"/>
<keyword evidence="1 2" id="KW-0732">Signal</keyword>
<dbReference type="OrthoDB" id="5735897at2"/>
<evidence type="ECO:0000313" key="5">
    <source>
        <dbReference type="Proteomes" id="UP000190061"/>
    </source>
</evidence>
<evidence type="ECO:0000256" key="2">
    <source>
        <dbReference type="SAM" id="SignalP"/>
    </source>
</evidence>
<dbReference type="Pfam" id="PF13505">
    <property type="entry name" value="OMP_b-brl"/>
    <property type="match status" value="1"/>
</dbReference>
<dbReference type="AlphaFoldDB" id="A0A1T4N2I9"/>
<dbReference type="RefSeq" id="WP_078757269.1">
    <property type="nucleotide sequence ID" value="NZ_FUXP01000001.1"/>
</dbReference>
<evidence type="ECO:0000256" key="1">
    <source>
        <dbReference type="ARBA" id="ARBA00022729"/>
    </source>
</evidence>
<keyword evidence="5" id="KW-1185">Reference proteome</keyword>
<name>A0A1T4N2I9_9GAMM</name>
<feature type="signal peptide" evidence="2">
    <location>
        <begin position="1"/>
        <end position="22"/>
    </location>
</feature>
<sequence>MKKTLILSSALALAMIAPAAMAQDGTGGFIRGEIGQSDVEVSFAGVSDSDNDTSAVFGGGYWFNQNFAVEGHIGTMYSEYLGDDVDFDLVSFGAGIAGKKNFGPAAHTGFFIGGRVGVARVTAQLREDDFDVIDDEHSTKPYYGVSVGYDFNPRFGMSLNFDRRQADYDGVDVDVDTIALGGEFRF</sequence>
<evidence type="ECO:0000259" key="3">
    <source>
        <dbReference type="Pfam" id="PF13505"/>
    </source>
</evidence>
<dbReference type="SUPFAM" id="SSF56925">
    <property type="entry name" value="OMPA-like"/>
    <property type="match status" value="1"/>
</dbReference>
<organism evidence="4 5">
    <name type="scientific">Lysobacter spongiicola DSM 21749</name>
    <dbReference type="NCBI Taxonomy" id="1122188"/>
    <lineage>
        <taxon>Bacteria</taxon>
        <taxon>Pseudomonadati</taxon>
        <taxon>Pseudomonadota</taxon>
        <taxon>Gammaproteobacteria</taxon>
        <taxon>Lysobacterales</taxon>
        <taxon>Lysobacteraceae</taxon>
        <taxon>Novilysobacter</taxon>
    </lineage>
</organism>
<dbReference type="InterPro" id="IPR027385">
    <property type="entry name" value="Beta-barrel_OMP"/>
</dbReference>
<protein>
    <submittedName>
        <fullName evidence="4">Opacity protein</fullName>
    </submittedName>
</protein>